<reference evidence="3" key="1">
    <citation type="submission" date="2022-01" db="EMBL/GenBank/DDBJ databases">
        <title>Microbacterium eymi and Microbacterium rhizovicinus sp. nov., isolated from the rhizospheric soil of Elymus tsukushiensis, a plant native to the Dokdo Islands, Republic of Korea.</title>
        <authorList>
            <person name="Hwang Y.J."/>
        </authorList>
    </citation>
    <scope>NUCLEOTIDE SEQUENCE</scope>
    <source>
        <strain evidence="3">KUDC0405</strain>
    </source>
</reference>
<feature type="compositionally biased region" description="Low complexity" evidence="1">
    <location>
        <begin position="45"/>
        <end position="61"/>
    </location>
</feature>
<evidence type="ECO:0000313" key="4">
    <source>
        <dbReference type="Proteomes" id="UP001054811"/>
    </source>
</evidence>
<evidence type="ECO:0008006" key="5">
    <source>
        <dbReference type="Google" id="ProtNLM"/>
    </source>
</evidence>
<organism evidence="3 4">
    <name type="scientific">Microbacterium elymi</name>
    <dbReference type="NCBI Taxonomy" id="2909587"/>
    <lineage>
        <taxon>Bacteria</taxon>
        <taxon>Bacillati</taxon>
        <taxon>Actinomycetota</taxon>
        <taxon>Actinomycetes</taxon>
        <taxon>Micrococcales</taxon>
        <taxon>Microbacteriaceae</taxon>
        <taxon>Microbacterium</taxon>
    </lineage>
</organism>
<dbReference type="Proteomes" id="UP001054811">
    <property type="component" value="Chromosome"/>
</dbReference>
<feature type="compositionally biased region" description="Low complexity" evidence="1">
    <location>
        <begin position="71"/>
        <end position="80"/>
    </location>
</feature>
<feature type="transmembrane region" description="Helical" evidence="2">
    <location>
        <begin position="12"/>
        <end position="40"/>
    </location>
</feature>
<proteinExistence type="predicted"/>
<name>A0ABY5NHZ1_9MICO</name>
<keyword evidence="2" id="KW-1133">Transmembrane helix</keyword>
<accession>A0ABY5NHZ1</accession>
<protein>
    <recommendedName>
        <fullName evidence="5">DUF4190 domain-containing protein</fullName>
    </recommendedName>
</protein>
<feature type="region of interest" description="Disordered" evidence="1">
    <location>
        <begin position="45"/>
        <end position="80"/>
    </location>
</feature>
<evidence type="ECO:0000256" key="1">
    <source>
        <dbReference type="SAM" id="MobiDB-lite"/>
    </source>
</evidence>
<keyword evidence="2" id="KW-0472">Membrane</keyword>
<dbReference type="RefSeq" id="WP_259611323.1">
    <property type="nucleotide sequence ID" value="NZ_CP091139.2"/>
</dbReference>
<evidence type="ECO:0000256" key="2">
    <source>
        <dbReference type="SAM" id="Phobius"/>
    </source>
</evidence>
<keyword evidence="2" id="KW-0812">Transmembrane</keyword>
<keyword evidence="4" id="KW-1185">Reference proteome</keyword>
<dbReference type="EMBL" id="CP091139">
    <property type="protein sequence ID" value="UUT34797.1"/>
    <property type="molecule type" value="Genomic_DNA"/>
</dbReference>
<sequence length="183" mass="18752">MLASKAQGGKGFGIAGLIVSIVGGVVFAIALTVSLLWIGLAANSSLSDSSSGSVPSAQASDDATDSETTDGTDGAAGTYDEAAYVEDVRPKIRDLVTQIQPGATDDQIDQLYADDTLVLIGTAMLQAYDALGEDAISTEAQSMVDSSQGAVTEEQAEQFMHAVLESAQQYLVKSQAHTGSSAV</sequence>
<gene>
    <name evidence="3" type="ORF">L2X98_30575</name>
</gene>
<evidence type="ECO:0000313" key="3">
    <source>
        <dbReference type="EMBL" id="UUT34797.1"/>
    </source>
</evidence>